<feature type="domain" description="DUF306" evidence="2">
    <location>
        <begin position="24"/>
        <end position="133"/>
    </location>
</feature>
<feature type="chain" id="PRO_5047216071" evidence="1">
    <location>
        <begin position="25"/>
        <end position="137"/>
    </location>
</feature>
<dbReference type="PANTHER" id="PTHR35535:SF2">
    <property type="entry name" value="DUF306 DOMAIN-CONTAINING PROTEIN"/>
    <property type="match status" value="1"/>
</dbReference>
<sequence length="137" mass="15709">MKIYQTLLLFSILLITSCSTTKQASLYDTAWELEFISGTRIAFNGLYPNKKPRIQFNKDLQKAQGNNSCNGYSAEYTLKENSISFGQPDPTTMMFCGEGEQAFLKMMRQVNRYSFDNDGKLNLMLDNVTLLRFNKVE</sequence>
<dbReference type="Proteomes" id="UP001149142">
    <property type="component" value="Unassembled WGS sequence"/>
</dbReference>
<dbReference type="Gene3D" id="2.40.128.270">
    <property type="match status" value="1"/>
</dbReference>
<protein>
    <submittedName>
        <fullName evidence="3">META domain-containing protein</fullName>
    </submittedName>
</protein>
<gene>
    <name evidence="3" type="ORF">OOZ35_02615</name>
</gene>
<dbReference type="Pfam" id="PF03724">
    <property type="entry name" value="META"/>
    <property type="match status" value="1"/>
</dbReference>
<dbReference type="PANTHER" id="PTHR35535">
    <property type="entry name" value="HEAT SHOCK PROTEIN HSLJ"/>
    <property type="match status" value="1"/>
</dbReference>
<reference evidence="3" key="1">
    <citation type="submission" date="2022-11" db="EMBL/GenBank/DDBJ databases">
        <title>Refractory cell wall polysaccharides provide important carbon source for microbial heterotrophs in the hadal ocean.</title>
        <authorList>
            <person name="Zhu X."/>
        </authorList>
    </citation>
    <scope>NUCLEOTIDE SEQUENCE</scope>
    <source>
        <strain evidence="3">MTRN7</strain>
    </source>
</reference>
<comment type="caution">
    <text evidence="3">The sequence shown here is derived from an EMBL/GenBank/DDBJ whole genome shotgun (WGS) entry which is preliminary data.</text>
</comment>
<dbReference type="RefSeq" id="WP_270005025.1">
    <property type="nucleotide sequence ID" value="NZ_JAPFGC010000002.1"/>
</dbReference>
<evidence type="ECO:0000313" key="3">
    <source>
        <dbReference type="EMBL" id="MDA0176379.1"/>
    </source>
</evidence>
<evidence type="ECO:0000256" key="1">
    <source>
        <dbReference type="SAM" id="SignalP"/>
    </source>
</evidence>
<dbReference type="InterPro" id="IPR038670">
    <property type="entry name" value="HslJ-like_sf"/>
</dbReference>
<evidence type="ECO:0000313" key="4">
    <source>
        <dbReference type="Proteomes" id="UP001149142"/>
    </source>
</evidence>
<dbReference type="EMBL" id="JAPFGC010000002">
    <property type="protein sequence ID" value="MDA0176379.1"/>
    <property type="molecule type" value="Genomic_DNA"/>
</dbReference>
<keyword evidence="1" id="KW-0732">Signal</keyword>
<keyword evidence="4" id="KW-1185">Reference proteome</keyword>
<organism evidence="3 4">
    <name type="scientific">Mesoflavibacter profundi</name>
    <dbReference type="NCBI Taxonomy" id="2708110"/>
    <lineage>
        <taxon>Bacteria</taxon>
        <taxon>Pseudomonadati</taxon>
        <taxon>Bacteroidota</taxon>
        <taxon>Flavobacteriia</taxon>
        <taxon>Flavobacteriales</taxon>
        <taxon>Flavobacteriaceae</taxon>
        <taxon>Mesoflavibacter</taxon>
    </lineage>
</organism>
<evidence type="ECO:0000259" key="2">
    <source>
        <dbReference type="Pfam" id="PF03724"/>
    </source>
</evidence>
<name>A0ABT4RX32_9FLAO</name>
<accession>A0ABT4RX32</accession>
<proteinExistence type="predicted"/>
<dbReference type="InterPro" id="IPR005184">
    <property type="entry name" value="DUF306_Meta_HslJ"/>
</dbReference>
<feature type="signal peptide" evidence="1">
    <location>
        <begin position="1"/>
        <end position="24"/>
    </location>
</feature>
<dbReference type="PROSITE" id="PS51257">
    <property type="entry name" value="PROKAR_LIPOPROTEIN"/>
    <property type="match status" value="1"/>
</dbReference>
<dbReference type="InterPro" id="IPR053147">
    <property type="entry name" value="Hsp_HslJ-like"/>
</dbReference>